<dbReference type="Gene3D" id="3.10.450.50">
    <property type="match status" value="1"/>
</dbReference>
<sequence>MTVEDIARTNKEILRAYYAGGSRDGSSGGDADDRLAEFFHEDVELPANTMPNGRQGLAGLREHNRYLATRLKGRPVTVETMIAEGDKVAVQLTVRGQVIGEVMGLQPSDREFEIEELMIFTFRDGKVSRVDRVADRYALVEQVGQGSITVG</sequence>
<accession>A0ABW0ZRE7</accession>
<name>A0ABW0ZRE7_9ACTN</name>
<dbReference type="InterPro" id="IPR009959">
    <property type="entry name" value="Cyclase_SnoaL-like"/>
</dbReference>
<dbReference type="Pfam" id="PF07366">
    <property type="entry name" value="SnoaL"/>
    <property type="match status" value="1"/>
</dbReference>
<keyword evidence="2" id="KW-1185">Reference proteome</keyword>
<proteinExistence type="predicted"/>
<dbReference type="InterPro" id="IPR032710">
    <property type="entry name" value="NTF2-like_dom_sf"/>
</dbReference>
<dbReference type="SUPFAM" id="SSF54427">
    <property type="entry name" value="NTF2-like"/>
    <property type="match status" value="1"/>
</dbReference>
<evidence type="ECO:0000313" key="2">
    <source>
        <dbReference type="Proteomes" id="UP001596074"/>
    </source>
</evidence>
<dbReference type="Proteomes" id="UP001596074">
    <property type="component" value="Unassembled WGS sequence"/>
</dbReference>
<comment type="caution">
    <text evidence="1">The sequence shown here is derived from an EMBL/GenBank/DDBJ whole genome shotgun (WGS) entry which is preliminary data.</text>
</comment>
<gene>
    <name evidence="1" type="ORF">ACFPZN_09450</name>
</gene>
<reference evidence="2" key="1">
    <citation type="journal article" date="2019" name="Int. J. Syst. Evol. Microbiol.">
        <title>The Global Catalogue of Microorganisms (GCM) 10K type strain sequencing project: providing services to taxonomists for standard genome sequencing and annotation.</title>
        <authorList>
            <consortium name="The Broad Institute Genomics Platform"/>
            <consortium name="The Broad Institute Genome Sequencing Center for Infectious Disease"/>
            <person name="Wu L."/>
            <person name="Ma J."/>
        </authorList>
    </citation>
    <scope>NUCLEOTIDE SEQUENCE [LARGE SCALE GENOMIC DNA]</scope>
    <source>
        <strain evidence="2">KCTC 42087</strain>
    </source>
</reference>
<protein>
    <submittedName>
        <fullName evidence="1">Ester cyclase</fullName>
    </submittedName>
</protein>
<dbReference type="EMBL" id="JBHSON010000010">
    <property type="protein sequence ID" value="MFC5745831.1"/>
    <property type="molecule type" value="Genomic_DNA"/>
</dbReference>
<dbReference type="RefSeq" id="WP_378281455.1">
    <property type="nucleotide sequence ID" value="NZ_JBHSON010000010.1"/>
</dbReference>
<evidence type="ECO:0000313" key="1">
    <source>
        <dbReference type="EMBL" id="MFC5745831.1"/>
    </source>
</evidence>
<organism evidence="1 2">
    <name type="scientific">Actinomadura rugatobispora</name>
    <dbReference type="NCBI Taxonomy" id="1994"/>
    <lineage>
        <taxon>Bacteria</taxon>
        <taxon>Bacillati</taxon>
        <taxon>Actinomycetota</taxon>
        <taxon>Actinomycetes</taxon>
        <taxon>Streptosporangiales</taxon>
        <taxon>Thermomonosporaceae</taxon>
        <taxon>Actinomadura</taxon>
    </lineage>
</organism>